<dbReference type="AlphaFoldDB" id="A0A6J6QTC3"/>
<gene>
    <name evidence="2" type="ORF">UFOPK2625_01201</name>
</gene>
<keyword evidence="1" id="KW-0472">Membrane</keyword>
<accession>A0A6J6QTC3</accession>
<name>A0A6J6QTC3_9ZZZZ</name>
<dbReference type="InterPro" id="IPR021443">
    <property type="entry name" value="DUF3093"/>
</dbReference>
<keyword evidence="1" id="KW-0812">Transmembrane</keyword>
<organism evidence="2">
    <name type="scientific">freshwater metagenome</name>
    <dbReference type="NCBI Taxonomy" id="449393"/>
    <lineage>
        <taxon>unclassified sequences</taxon>
        <taxon>metagenomes</taxon>
        <taxon>ecological metagenomes</taxon>
    </lineage>
</organism>
<feature type="transmembrane region" description="Helical" evidence="1">
    <location>
        <begin position="40"/>
        <end position="59"/>
    </location>
</feature>
<feature type="transmembrane region" description="Helical" evidence="1">
    <location>
        <begin position="12"/>
        <end position="34"/>
    </location>
</feature>
<dbReference type="Pfam" id="PF11292">
    <property type="entry name" value="DUF3093"/>
    <property type="match status" value="1"/>
</dbReference>
<protein>
    <submittedName>
        <fullName evidence="2">Unannotated protein</fullName>
    </submittedName>
</protein>
<reference evidence="2" key="1">
    <citation type="submission" date="2020-05" db="EMBL/GenBank/DDBJ databases">
        <authorList>
            <person name="Chiriac C."/>
            <person name="Salcher M."/>
            <person name="Ghai R."/>
            <person name="Kavagutti S V."/>
        </authorList>
    </citation>
    <scope>NUCLEOTIDE SEQUENCE</scope>
</reference>
<keyword evidence="1" id="KW-1133">Transmembrane helix</keyword>
<evidence type="ECO:0000313" key="2">
    <source>
        <dbReference type="EMBL" id="CAB4714607.1"/>
    </source>
</evidence>
<dbReference type="EMBL" id="CAEZXZ010000204">
    <property type="protein sequence ID" value="CAB4714607.1"/>
    <property type="molecule type" value="Genomic_DNA"/>
</dbReference>
<proteinExistence type="predicted"/>
<sequence length="151" mass="16194">MKAPGLTYRERLLPSIWVFIVVLALAAMLAIAVGAAYLAIYGWLAFLGLSVLCIVGLTFGSPEITVTEQALGAGRAHISREFLGEIEILDGDQMRSAQNVAERFMVLRPWRARGGVLIALNDSADPHPGWLLTSKNPARLAVALMPPASIG</sequence>
<evidence type="ECO:0000256" key="1">
    <source>
        <dbReference type="SAM" id="Phobius"/>
    </source>
</evidence>